<dbReference type="AlphaFoldDB" id="A0A418ZPP6"/>
<gene>
    <name evidence="3" type="ORF">D3P06_18905</name>
</gene>
<dbReference type="EC" id="4.2.1.126" evidence="3"/>
<comment type="caution">
    <text evidence="3">The sequence shown here is derived from an EMBL/GenBank/DDBJ whole genome shotgun (WGS) entry which is preliminary data.</text>
</comment>
<dbReference type="GO" id="GO:0046348">
    <property type="term" value="P:amino sugar catabolic process"/>
    <property type="evidence" value="ECO:0007669"/>
    <property type="project" value="TreeGrafter"/>
</dbReference>
<dbReference type="InterPro" id="IPR040190">
    <property type="entry name" value="MURQ/GCKR"/>
</dbReference>
<dbReference type="PANTHER" id="PTHR10088">
    <property type="entry name" value="GLUCOKINASE REGULATORY PROTEIN"/>
    <property type="match status" value="1"/>
</dbReference>
<organism evidence="3 4">
    <name type="scientific">Paracoccus aestuarii</name>
    <dbReference type="NCBI Taxonomy" id="453842"/>
    <lineage>
        <taxon>Bacteria</taxon>
        <taxon>Pseudomonadati</taxon>
        <taxon>Pseudomonadota</taxon>
        <taxon>Alphaproteobacteria</taxon>
        <taxon>Rhodobacterales</taxon>
        <taxon>Paracoccaceae</taxon>
        <taxon>Paracoccus</taxon>
    </lineage>
</organism>
<protein>
    <submittedName>
        <fullName evidence="3">N-acetylmuramic acid 6-phosphate etherase</fullName>
        <ecNumber evidence="3">4.2.1.126</ecNumber>
    </submittedName>
</protein>
<dbReference type="GO" id="GO:0009254">
    <property type="term" value="P:peptidoglycan turnover"/>
    <property type="evidence" value="ECO:0007669"/>
    <property type="project" value="TreeGrafter"/>
</dbReference>
<evidence type="ECO:0000313" key="4">
    <source>
        <dbReference type="Proteomes" id="UP000285530"/>
    </source>
</evidence>
<keyword evidence="3" id="KW-0456">Lyase</keyword>
<dbReference type="InterPro" id="IPR046348">
    <property type="entry name" value="SIS_dom_sf"/>
</dbReference>
<dbReference type="SUPFAM" id="SSF53697">
    <property type="entry name" value="SIS domain"/>
    <property type="match status" value="1"/>
</dbReference>
<dbReference type="GO" id="GO:0016803">
    <property type="term" value="F:ether hydrolase activity"/>
    <property type="evidence" value="ECO:0007669"/>
    <property type="project" value="TreeGrafter"/>
</dbReference>
<dbReference type="NCBIfam" id="NF003915">
    <property type="entry name" value="PRK05441.1"/>
    <property type="match status" value="1"/>
</dbReference>
<reference evidence="3 4" key="1">
    <citation type="submission" date="2018-09" db="EMBL/GenBank/DDBJ databases">
        <title>Paracoccus onubensis nov. sp. a moderate halophilic bacterium isolated from Gruta de las Maravillas (Aracena, Spain).</title>
        <authorList>
            <person name="Jurado V."/>
            <person name="Gutierrez-Patricio S."/>
            <person name="Gonzalez-Pimentel J.L."/>
            <person name="Laiz L."/>
            <person name="Saiz-Jimenez C."/>
        </authorList>
    </citation>
    <scope>NUCLEOTIDE SEQUENCE [LARGE SCALE GENOMIC DNA]</scope>
    <source>
        <strain evidence="3 4">DSM 19484</strain>
    </source>
</reference>
<name>A0A418ZPP6_9RHOB</name>
<dbReference type="PROSITE" id="PS51464">
    <property type="entry name" value="SIS"/>
    <property type="match status" value="1"/>
</dbReference>
<dbReference type="OrthoDB" id="9813395at2"/>
<keyword evidence="4" id="KW-1185">Reference proteome</keyword>
<dbReference type="GO" id="GO:0097367">
    <property type="term" value="F:carbohydrate derivative binding"/>
    <property type="evidence" value="ECO:0007669"/>
    <property type="project" value="InterPro"/>
</dbReference>
<proteinExistence type="predicted"/>
<dbReference type="PANTHER" id="PTHR10088:SF4">
    <property type="entry name" value="GLUCOKINASE REGULATORY PROTEIN"/>
    <property type="match status" value="1"/>
</dbReference>
<dbReference type="GO" id="GO:0016835">
    <property type="term" value="F:carbon-oxygen lyase activity"/>
    <property type="evidence" value="ECO:0007669"/>
    <property type="project" value="TreeGrafter"/>
</dbReference>
<feature type="non-terminal residue" evidence="3">
    <location>
        <position position="1"/>
    </location>
</feature>
<evidence type="ECO:0000259" key="2">
    <source>
        <dbReference type="PROSITE" id="PS51464"/>
    </source>
</evidence>
<evidence type="ECO:0000313" key="3">
    <source>
        <dbReference type="EMBL" id="RJK93292.1"/>
    </source>
</evidence>
<sequence>YAGAGSSGLMALADCLELPGTFGIDPARVPMMFAGGADALLRMEGGVEDDPDRALADLDRAGLGQGDMVLVLSASGMTPYALAVAQGARARGVVVAGIANVPGAALLEMADLPVLLDSGPELVAGSTRMGAATAQKAALNMISVLVGIGLGHVHRGRMVNLIADNAKLVARATGIVAEIAGVGPDAAAHALDRTGGAVKPAILVARGMTPDQARARLDRDGGLLGPAIDG</sequence>
<dbReference type="Proteomes" id="UP000285530">
    <property type="component" value="Unassembled WGS sequence"/>
</dbReference>
<evidence type="ECO:0000256" key="1">
    <source>
        <dbReference type="ARBA" id="ARBA00023277"/>
    </source>
</evidence>
<dbReference type="Gene3D" id="1.10.8.1080">
    <property type="match status" value="1"/>
</dbReference>
<dbReference type="EMBL" id="QZEV01000215">
    <property type="protein sequence ID" value="RJK93292.1"/>
    <property type="molecule type" value="Genomic_DNA"/>
</dbReference>
<dbReference type="InterPro" id="IPR001347">
    <property type="entry name" value="SIS_dom"/>
</dbReference>
<feature type="domain" description="SIS" evidence="2">
    <location>
        <begin position="1"/>
        <end position="152"/>
    </location>
</feature>
<accession>A0A418ZPP6</accession>
<keyword evidence="1" id="KW-0119">Carbohydrate metabolism</keyword>
<dbReference type="Gene3D" id="3.40.50.10490">
    <property type="entry name" value="Glucose-6-phosphate isomerase like protein, domain 1"/>
    <property type="match status" value="1"/>
</dbReference>
<dbReference type="RefSeq" id="WP_119887929.1">
    <property type="nucleotide sequence ID" value="NZ_QZEV01000215.1"/>
</dbReference>